<protein>
    <submittedName>
        <fullName evidence="1">Uncharacterized protein</fullName>
    </submittedName>
</protein>
<gene>
    <name evidence="1" type="ORF">EK386_18095</name>
</gene>
<dbReference type="RefSeq" id="WP_126660584.1">
    <property type="nucleotide sequence ID" value="NZ_RYYR01000038.1"/>
</dbReference>
<keyword evidence="2" id="KW-1185">Reference proteome</keyword>
<dbReference type="Proteomes" id="UP000287910">
    <property type="component" value="Unassembled WGS sequence"/>
</dbReference>
<accession>A0A432L7F3</accession>
<organism evidence="1 2">
    <name type="scientific">Lysinibacillus antri</name>
    <dbReference type="NCBI Taxonomy" id="2498145"/>
    <lineage>
        <taxon>Bacteria</taxon>
        <taxon>Bacillati</taxon>
        <taxon>Bacillota</taxon>
        <taxon>Bacilli</taxon>
        <taxon>Bacillales</taxon>
        <taxon>Bacillaceae</taxon>
        <taxon>Lysinibacillus</taxon>
    </lineage>
</organism>
<evidence type="ECO:0000313" key="1">
    <source>
        <dbReference type="EMBL" id="RUL47430.1"/>
    </source>
</evidence>
<sequence>MGIHRVGEYEIAIKFIGVQSRMAVWEYLIKKDGQYLASSEYHPTSELDERKALLEIALDGLFYVGKQLDELERRYSKKSEPYYH</sequence>
<name>A0A432L7F3_9BACI</name>
<dbReference type="AlphaFoldDB" id="A0A432L7F3"/>
<proteinExistence type="predicted"/>
<comment type="caution">
    <text evidence="1">The sequence shown here is derived from an EMBL/GenBank/DDBJ whole genome shotgun (WGS) entry which is preliminary data.</text>
</comment>
<reference evidence="1 2" key="1">
    <citation type="submission" date="2018-12" db="EMBL/GenBank/DDBJ databases">
        <title>Lysinibacillus antri sp. nov., isolated from a cave soil.</title>
        <authorList>
            <person name="Narsing Rao M.P."/>
            <person name="Zhang H."/>
            <person name="Dong Z.-Y."/>
            <person name="Niu X.-K."/>
            <person name="Zhang K."/>
            <person name="Fang B.-Z."/>
            <person name="Kang Y.-Q."/>
            <person name="Xiao M."/>
            <person name="Li W.-J."/>
        </authorList>
    </citation>
    <scope>NUCLEOTIDE SEQUENCE [LARGE SCALE GENOMIC DNA]</scope>
    <source>
        <strain evidence="1 2">SYSU K30002</strain>
    </source>
</reference>
<evidence type="ECO:0000313" key="2">
    <source>
        <dbReference type="Proteomes" id="UP000287910"/>
    </source>
</evidence>
<dbReference type="EMBL" id="RYYR01000038">
    <property type="protein sequence ID" value="RUL47430.1"/>
    <property type="molecule type" value="Genomic_DNA"/>
</dbReference>